<dbReference type="Proteomes" id="UP000000486">
    <property type="component" value="Chromosome"/>
</dbReference>
<name>A0A0E0UUI5_LISMM</name>
<dbReference type="RefSeq" id="WP_003729863.1">
    <property type="nucleotide sequence ID" value="NC_017537.1"/>
</dbReference>
<keyword evidence="1" id="KW-1133">Transmembrane helix</keyword>
<keyword evidence="1" id="KW-0812">Transmembrane</keyword>
<sequence length="77" mass="8342">MKNKVGIIAGAVGAVAGVIACAAIYVVKKQQPPTPFDEVNDIRTRYADKEISETELEENNMISEGGVSSIQYEEKVK</sequence>
<gene>
    <name evidence="2" type="ordered locus">LMM7_0989</name>
</gene>
<dbReference type="KEGG" id="lmq:LMM7_0989"/>
<evidence type="ECO:0000256" key="1">
    <source>
        <dbReference type="SAM" id="Phobius"/>
    </source>
</evidence>
<dbReference type="AlphaFoldDB" id="A0A0E0UUI5"/>
<accession>A0A0E0UUI5</accession>
<proteinExistence type="predicted"/>
<dbReference type="PATRIC" id="fig|1030009.3.peg.976"/>
<dbReference type="HOGENOM" id="CLU_2683443_0_0_9"/>
<feature type="transmembrane region" description="Helical" evidence="1">
    <location>
        <begin position="6"/>
        <end position="27"/>
    </location>
</feature>
<dbReference type="PROSITE" id="PS51257">
    <property type="entry name" value="PROKAR_LIPOPROTEIN"/>
    <property type="match status" value="1"/>
</dbReference>
<protein>
    <submittedName>
        <fullName evidence="2">Putative lipoprotein</fullName>
    </submittedName>
</protein>
<organism evidence="2 3">
    <name type="scientific">Listeria monocytogenes serotype 4a (strain M7)</name>
    <dbReference type="NCBI Taxonomy" id="1030009"/>
    <lineage>
        <taxon>Bacteria</taxon>
        <taxon>Bacillati</taxon>
        <taxon>Bacillota</taxon>
        <taxon>Bacilli</taxon>
        <taxon>Bacillales</taxon>
        <taxon>Listeriaceae</taxon>
        <taxon>Listeria</taxon>
    </lineage>
</organism>
<evidence type="ECO:0000313" key="2">
    <source>
        <dbReference type="EMBL" id="AEH91994.1"/>
    </source>
</evidence>
<keyword evidence="1" id="KW-0472">Membrane</keyword>
<dbReference type="EMBL" id="CP002816">
    <property type="protein sequence ID" value="AEH91994.1"/>
    <property type="molecule type" value="Genomic_DNA"/>
</dbReference>
<evidence type="ECO:0000313" key="3">
    <source>
        <dbReference type="Proteomes" id="UP000000486"/>
    </source>
</evidence>
<keyword evidence="2" id="KW-0449">Lipoprotein</keyword>
<reference evidence="2 3" key="1">
    <citation type="journal article" date="2011" name="J. Bacteriol.">
        <title>Genome sequence of the nonpathogenic Listeria monocytogenes serovar 4a strain M7.</title>
        <authorList>
            <person name="Chen J."/>
            <person name="Xia Y."/>
            <person name="Cheng C."/>
            <person name="Fang C."/>
            <person name="Shan Y."/>
            <person name="Jin G."/>
            <person name="Fang W."/>
        </authorList>
    </citation>
    <scope>NUCLEOTIDE SEQUENCE [LARGE SCALE GENOMIC DNA]</scope>
    <source>
        <strain evidence="2 3">M7</strain>
    </source>
</reference>